<reference evidence="1 2" key="1">
    <citation type="submission" date="2020-08" db="EMBL/GenBank/DDBJ databases">
        <authorList>
            <person name="Liu C."/>
            <person name="Sun Q."/>
        </authorList>
    </citation>
    <scope>NUCLEOTIDE SEQUENCE [LARGE SCALE GENOMIC DNA]</scope>
    <source>
        <strain evidence="1 2">NSJ-62</strain>
    </source>
</reference>
<evidence type="ECO:0000313" key="1">
    <source>
        <dbReference type="EMBL" id="QNL43737.1"/>
    </source>
</evidence>
<dbReference type="KEGG" id="ohi:H8790_09690"/>
<proteinExistence type="predicted"/>
<dbReference type="Proteomes" id="UP000515960">
    <property type="component" value="Chromosome"/>
</dbReference>
<dbReference type="RefSeq" id="WP_187332328.1">
    <property type="nucleotide sequence ID" value="NZ_CP060490.1"/>
</dbReference>
<sequence length="172" mass="18343">MASYLDENGLLYIKTKLEEKFEKKVDKVDGKGLSTEDFTSSEKANYDAAYTHSKAPHAPSSAQANVIETVKVNGVAQGVVSKAVDIQVPTAVSSLPDAGDYAKKTDLANVYIYQGSVANTSDLPATAVPGYVYNVETDGMNYAWNGSKWDTLGAVFNIASISNAEIDSLFAS</sequence>
<accession>A0A7G9B2F6</accession>
<name>A0A7G9B2F6_9FIRM</name>
<organism evidence="1 2">
    <name type="scientific">Oscillibacter hominis</name>
    <dbReference type="NCBI Taxonomy" id="2763056"/>
    <lineage>
        <taxon>Bacteria</taxon>
        <taxon>Bacillati</taxon>
        <taxon>Bacillota</taxon>
        <taxon>Clostridia</taxon>
        <taxon>Eubacteriales</taxon>
        <taxon>Oscillospiraceae</taxon>
        <taxon>Oscillibacter</taxon>
    </lineage>
</organism>
<dbReference type="EMBL" id="CP060490">
    <property type="protein sequence ID" value="QNL43737.1"/>
    <property type="molecule type" value="Genomic_DNA"/>
</dbReference>
<evidence type="ECO:0000313" key="2">
    <source>
        <dbReference type="Proteomes" id="UP000515960"/>
    </source>
</evidence>
<keyword evidence="2" id="KW-1185">Reference proteome</keyword>
<protein>
    <submittedName>
        <fullName evidence="1">Uncharacterized protein</fullName>
    </submittedName>
</protein>
<gene>
    <name evidence="1" type="ORF">H8790_09690</name>
</gene>
<dbReference type="AlphaFoldDB" id="A0A7G9B2F6"/>